<protein>
    <submittedName>
        <fullName evidence="1">Uncharacterized protein</fullName>
    </submittedName>
</protein>
<keyword evidence="2" id="KW-1185">Reference proteome</keyword>
<dbReference type="EMBL" id="ASRV01000222">
    <property type="protein sequence ID" value="EOR20139.1"/>
    <property type="molecule type" value="Genomic_DNA"/>
</dbReference>
<dbReference type="Proteomes" id="UP000013988">
    <property type="component" value="Unassembled WGS sequence"/>
</dbReference>
<proteinExistence type="predicted"/>
<comment type="caution">
    <text evidence="1">The sequence shown here is derived from an EMBL/GenBank/DDBJ whole genome shotgun (WGS) entry which is preliminary data.</text>
</comment>
<gene>
    <name evidence="1" type="ORF">A500_18502</name>
</gene>
<accession>R9BSL8</accession>
<name>R9BSL8_9CLOT</name>
<dbReference type="AlphaFoldDB" id="R9BSL8"/>
<evidence type="ECO:0000313" key="1">
    <source>
        <dbReference type="EMBL" id="EOR20139.1"/>
    </source>
</evidence>
<evidence type="ECO:0000313" key="2">
    <source>
        <dbReference type="Proteomes" id="UP000013988"/>
    </source>
</evidence>
<dbReference type="PATRIC" id="fig|1202534.3.peg.3688"/>
<dbReference type="RefSeq" id="WP_016208912.1">
    <property type="nucleotide sequence ID" value="NZ_ASRV01000222.1"/>
</dbReference>
<organism evidence="1 2">
    <name type="scientific">Clostridium sartagoforme AAU1</name>
    <dbReference type="NCBI Taxonomy" id="1202534"/>
    <lineage>
        <taxon>Bacteria</taxon>
        <taxon>Bacillati</taxon>
        <taxon>Bacillota</taxon>
        <taxon>Clostridia</taxon>
        <taxon>Eubacteriales</taxon>
        <taxon>Clostridiaceae</taxon>
        <taxon>Clostridium</taxon>
    </lineage>
</organism>
<dbReference type="OrthoDB" id="1935644at2"/>
<reference evidence="1 2" key="1">
    <citation type="submission" date="2013-03" db="EMBL/GenBank/DDBJ databases">
        <title>Whole genome shotgun sequencing of Clostridium sartagoforme AAU1.</title>
        <authorList>
            <person name="Joshi C.G."/>
            <person name="Duggirala S.M."/>
            <person name="Nathani N.M."/>
            <person name="Bhatt V.D."/>
            <person name="Patel A.K."/>
            <person name="Pandya P.R."/>
            <person name="KaPatel J.A."/>
        </authorList>
    </citation>
    <scope>NUCLEOTIDE SEQUENCE [LARGE SCALE GENOMIC DNA]</scope>
    <source>
        <strain evidence="1 2">AAU1</strain>
    </source>
</reference>
<sequence>MNFLLNKIDNDIRKKVYEKTKDGKIHRKSDIKINKDSEKQKRKFFNEYVEEEKQHVKKKQKKITINATKTENSNISLYGEKEENLNAMGYGTFLDVKK</sequence>